<dbReference type="OrthoDB" id="2138638at2"/>
<dbReference type="eggNOG" id="ENOG5032QT1">
    <property type="taxonomic scope" value="Bacteria"/>
</dbReference>
<name>A0A023CZ46_9LACO</name>
<organism evidence="2 3">
    <name type="scientific">Liquorilactobacillus sucicola DSM 21376 = JCM 15457</name>
    <dbReference type="NCBI Taxonomy" id="1423806"/>
    <lineage>
        <taxon>Bacteria</taxon>
        <taxon>Bacillati</taxon>
        <taxon>Bacillota</taxon>
        <taxon>Bacilli</taxon>
        <taxon>Lactobacillales</taxon>
        <taxon>Lactobacillaceae</taxon>
        <taxon>Liquorilactobacillus</taxon>
    </lineage>
</organism>
<reference evidence="2 3" key="1">
    <citation type="journal article" date="2015" name="Genome Announc.">
        <title>Expanding the biotechnology potential of lactobacilli through comparative genomics of 213 strains and associated genera.</title>
        <authorList>
            <person name="Sun Z."/>
            <person name="Harris H.M."/>
            <person name="McCann A."/>
            <person name="Guo C."/>
            <person name="Argimon S."/>
            <person name="Zhang W."/>
            <person name="Yang X."/>
            <person name="Jeffery I.B."/>
            <person name="Cooney J.C."/>
            <person name="Kagawa T.F."/>
            <person name="Liu W."/>
            <person name="Song Y."/>
            <person name="Salvetti E."/>
            <person name="Wrobel A."/>
            <person name="Rasinkangas P."/>
            <person name="Parkhill J."/>
            <person name="Rea M.C."/>
            <person name="O'Sullivan O."/>
            <person name="Ritari J."/>
            <person name="Douillard F.P."/>
            <person name="Paul Ross R."/>
            <person name="Yang R."/>
            <person name="Briner A.E."/>
            <person name="Felis G.E."/>
            <person name="de Vos W.M."/>
            <person name="Barrangou R."/>
            <person name="Klaenhammer T.R."/>
            <person name="Caufield P.W."/>
            <person name="Cui Y."/>
            <person name="Zhang H."/>
            <person name="O'Toole P.W."/>
        </authorList>
    </citation>
    <scope>NUCLEOTIDE SEQUENCE [LARGE SCALE GENOMIC DNA]</scope>
    <source>
        <strain evidence="2 3">DSM 21376</strain>
    </source>
</reference>
<gene>
    <name evidence="2" type="ORF">FD15_GL000130</name>
</gene>
<keyword evidence="2" id="KW-0449">Lipoprotein</keyword>
<sequence>MKKYGLIILAVGSILLAGCTSQSKKADDRNTTKVEMKKGQKGKGGAQEGAQKAADETHSNAACAKQQARISMFNKKLREKLGDVLLPAADGLTSGNNRLNVSYSGDNDEYTISYSVGKKAKPLNEDSATQAAPYAEFTKKKYDTTEEAARQIDHRTVTDFGGLPTVDLGHNIQGYIETGAGQRYLYWNEGNWSLVVHATVDQEQDPKQLAKQTVSLLEEYALPLPRLYGQVSFEAGSQSEQCNQVISWQDEKTVFKLSARDFTTAVKMAASVN</sequence>
<comment type="caution">
    <text evidence="2">The sequence shown here is derived from an EMBL/GenBank/DDBJ whole genome shotgun (WGS) entry which is preliminary data.</text>
</comment>
<dbReference type="AlphaFoldDB" id="A0A023CZ46"/>
<dbReference type="PATRIC" id="fig|1423806.3.peg.133"/>
<evidence type="ECO:0000256" key="1">
    <source>
        <dbReference type="SAM" id="MobiDB-lite"/>
    </source>
</evidence>
<accession>A0A023CZ46</accession>
<keyword evidence="3" id="KW-1185">Reference proteome</keyword>
<feature type="compositionally biased region" description="Basic and acidic residues" evidence="1">
    <location>
        <begin position="26"/>
        <end position="38"/>
    </location>
</feature>
<dbReference type="STRING" id="1423806.FD15_GL000130"/>
<dbReference type="EMBL" id="AYZF01000008">
    <property type="protein sequence ID" value="KRN06583.1"/>
    <property type="molecule type" value="Genomic_DNA"/>
</dbReference>
<dbReference type="PROSITE" id="PS51257">
    <property type="entry name" value="PROKAR_LIPOPROTEIN"/>
    <property type="match status" value="1"/>
</dbReference>
<proteinExistence type="predicted"/>
<dbReference type="Proteomes" id="UP000050961">
    <property type="component" value="Unassembled WGS sequence"/>
</dbReference>
<evidence type="ECO:0000313" key="2">
    <source>
        <dbReference type="EMBL" id="KRN06583.1"/>
    </source>
</evidence>
<dbReference type="RefSeq" id="WP_034989633.1">
    <property type="nucleotide sequence ID" value="NZ_AYZF01000008.1"/>
</dbReference>
<protein>
    <submittedName>
        <fullName evidence="2">Lipoprotein</fullName>
    </submittedName>
</protein>
<feature type="region of interest" description="Disordered" evidence="1">
    <location>
        <begin position="26"/>
        <end position="60"/>
    </location>
</feature>
<evidence type="ECO:0000313" key="3">
    <source>
        <dbReference type="Proteomes" id="UP000050961"/>
    </source>
</evidence>